<dbReference type="OrthoDB" id="7773807at2"/>
<evidence type="ECO:0000256" key="1">
    <source>
        <dbReference type="SAM" id="SignalP"/>
    </source>
</evidence>
<dbReference type="EMBL" id="NTJD01000003">
    <property type="protein sequence ID" value="PCD77216.1"/>
    <property type="molecule type" value="Genomic_DNA"/>
</dbReference>
<feature type="signal peptide" evidence="1">
    <location>
        <begin position="1"/>
        <end position="21"/>
    </location>
</feature>
<name>A0A2A4CSW1_9RHOB</name>
<organism evidence="2 3">
    <name type="scientific">Pseudothioclava arenosa</name>
    <dbReference type="NCBI Taxonomy" id="1795308"/>
    <lineage>
        <taxon>Bacteria</taxon>
        <taxon>Pseudomonadati</taxon>
        <taxon>Pseudomonadota</taxon>
        <taxon>Alphaproteobacteria</taxon>
        <taxon>Rhodobacterales</taxon>
        <taxon>Paracoccaceae</taxon>
        <taxon>Pseudothioclava</taxon>
    </lineage>
</organism>
<reference evidence="2 3" key="1">
    <citation type="submission" date="2017-09" db="EMBL/GenBank/DDBJ databases">
        <title>A multilocus sequence analysis scheme for characterization of bacteria in the genus Thioclava.</title>
        <authorList>
            <person name="Liu Y."/>
            <person name="Shao Z."/>
        </authorList>
    </citation>
    <scope>NUCLEOTIDE SEQUENCE [LARGE SCALE GENOMIC DNA]</scope>
    <source>
        <strain evidence="2 3">CAU 1312</strain>
    </source>
</reference>
<sequence>MRTPLLAMLALSVALSGCGWMQTTKLNPFNWFGDSEEEMTTLEPEEGYAKAAGDNRIAVAQVTRLEIKQTNSGAVISAAGLPPTQGWWDAELVAANSGYPVDGVVTYRFVVSEPPPGSPAANRVLTEASREVTVAAYLTNARLTDVSKIVVEGANNARSVSR</sequence>
<dbReference type="PROSITE" id="PS51257">
    <property type="entry name" value="PROKAR_LIPOPROTEIN"/>
    <property type="match status" value="1"/>
</dbReference>
<evidence type="ECO:0000313" key="3">
    <source>
        <dbReference type="Proteomes" id="UP000243507"/>
    </source>
</evidence>
<proteinExistence type="predicted"/>
<keyword evidence="3" id="KW-1185">Reference proteome</keyword>
<comment type="caution">
    <text evidence="2">The sequence shown here is derived from an EMBL/GenBank/DDBJ whole genome shotgun (WGS) entry which is preliminary data.</text>
</comment>
<dbReference type="AlphaFoldDB" id="A0A2A4CSW1"/>
<dbReference type="RefSeq" id="WP_096431960.1">
    <property type="nucleotide sequence ID" value="NZ_NTJD01000003.1"/>
</dbReference>
<evidence type="ECO:0000313" key="2">
    <source>
        <dbReference type="EMBL" id="PCD77216.1"/>
    </source>
</evidence>
<dbReference type="Proteomes" id="UP000243507">
    <property type="component" value="Unassembled WGS sequence"/>
</dbReference>
<protein>
    <recommendedName>
        <fullName evidence="4">Lipoprotein</fullName>
    </recommendedName>
</protein>
<accession>A0A2A4CSW1</accession>
<evidence type="ECO:0008006" key="4">
    <source>
        <dbReference type="Google" id="ProtNLM"/>
    </source>
</evidence>
<feature type="chain" id="PRO_5012742966" description="Lipoprotein" evidence="1">
    <location>
        <begin position="22"/>
        <end position="162"/>
    </location>
</feature>
<keyword evidence="1" id="KW-0732">Signal</keyword>
<gene>
    <name evidence="2" type="ORF">CLN94_05485</name>
</gene>